<dbReference type="InterPro" id="IPR008974">
    <property type="entry name" value="TRAF-like"/>
</dbReference>
<evidence type="ECO:0000256" key="4">
    <source>
        <dbReference type="ARBA" id="ARBA00022679"/>
    </source>
</evidence>
<proteinExistence type="inferred from homology"/>
<keyword evidence="5 10" id="KW-0479">Metal-binding</keyword>
<dbReference type="InterPro" id="IPR013010">
    <property type="entry name" value="Znf_SIAH"/>
</dbReference>
<dbReference type="SUPFAM" id="SSF57850">
    <property type="entry name" value="RING/U-box"/>
    <property type="match status" value="1"/>
</dbReference>
<accession>A0AAW2I6B2</accession>
<dbReference type="Gene3D" id="2.60.210.10">
    <property type="entry name" value="Apoptosis, Tumor Necrosis Factor Receptor Associated Protein 2, Chain A"/>
    <property type="match status" value="1"/>
</dbReference>
<comment type="similarity">
    <text evidence="3 10">Belongs to the SINA (Seven in absentia) family.</text>
</comment>
<evidence type="ECO:0000256" key="2">
    <source>
        <dbReference type="ARBA" id="ARBA00004906"/>
    </source>
</evidence>
<evidence type="ECO:0000256" key="9">
    <source>
        <dbReference type="PROSITE-ProRule" id="PRU00455"/>
    </source>
</evidence>
<dbReference type="InterPro" id="IPR013083">
    <property type="entry name" value="Znf_RING/FYVE/PHD"/>
</dbReference>
<evidence type="ECO:0000256" key="1">
    <source>
        <dbReference type="ARBA" id="ARBA00000900"/>
    </source>
</evidence>
<keyword evidence="8 10" id="KW-0862">Zinc</keyword>
<dbReference type="PANTHER" id="PTHR45877">
    <property type="entry name" value="E3 UBIQUITIN-PROTEIN LIGASE SIAH2"/>
    <property type="match status" value="1"/>
</dbReference>
<feature type="domain" description="SIAH-type" evidence="11">
    <location>
        <begin position="85"/>
        <end position="181"/>
    </location>
</feature>
<keyword evidence="4" id="KW-0808">Transferase</keyword>
<dbReference type="EC" id="2.3.2.27" evidence="10"/>
<comment type="caution">
    <text evidence="12">The sequence shown here is derived from an EMBL/GenBank/DDBJ whole genome shotgun (WGS) entry which is preliminary data.</text>
</comment>
<dbReference type="PANTHER" id="PTHR45877:SF2">
    <property type="entry name" value="E3 UBIQUITIN-PROTEIN LIGASE SINA-RELATED"/>
    <property type="match status" value="1"/>
</dbReference>
<comment type="domain">
    <text evidence="10">The SBD domain (substrate-binding domain) mediates the interaction with substrate proteins. It is related to the TRAF family.</text>
</comment>
<dbReference type="PROSITE" id="PS51081">
    <property type="entry name" value="ZF_SIAH"/>
    <property type="match status" value="1"/>
</dbReference>
<comment type="pathway">
    <text evidence="2 10">Protein modification; protein ubiquitination.</text>
</comment>
<dbReference type="Pfam" id="PF21361">
    <property type="entry name" value="Sina_ZnF"/>
    <property type="match status" value="1"/>
</dbReference>
<dbReference type="GO" id="GO:0005737">
    <property type="term" value="C:cytoplasm"/>
    <property type="evidence" value="ECO:0007669"/>
    <property type="project" value="InterPro"/>
</dbReference>
<evidence type="ECO:0000256" key="8">
    <source>
        <dbReference type="ARBA" id="ARBA00022833"/>
    </source>
</evidence>
<evidence type="ECO:0000256" key="5">
    <source>
        <dbReference type="ARBA" id="ARBA00022723"/>
    </source>
</evidence>
<evidence type="ECO:0000256" key="3">
    <source>
        <dbReference type="ARBA" id="ARBA00009119"/>
    </source>
</evidence>
<comment type="domain">
    <text evidence="10">The RING-type zinc finger domain is essential for ubiquitin ligase activity.</text>
</comment>
<dbReference type="InterPro" id="IPR018121">
    <property type="entry name" value="7-in-absentia-prot_TRAF-dom"/>
</dbReference>
<sequence>MKKLTHQPSSVRKMSAEMRDMAEETIIDYITCPECMDFIQPPSECCENGHFVCHGCRKKDYKCPVCKTQNYPNKENAVFNLLLKEIYFPCHFQENGCSAYFKCDELKKHHLECQFRLSPCAFRSSGCTILLRPDERVFHEEICEYGISCRVYAKFRDNVYSKCNWRGDRNELPKHIIENHKSAWTPHELESNVALSWMLPIDFNFEKTELIHLKDIDEMFYFYSKSVEHSQHYVAVQYIGHNERAKLFKYSVEFMYDSKMVKYEDVVLPYNLSVDEVYNSNNCFYVEYDFLKKHFQAERIIDCYVKVYRKDQSPAEIRRYIAYLNNTITEE</sequence>
<evidence type="ECO:0000256" key="6">
    <source>
        <dbReference type="ARBA" id="ARBA00022771"/>
    </source>
</evidence>
<dbReference type="Gene3D" id="3.30.40.10">
    <property type="entry name" value="Zinc/RING finger domain, C3HC4 (zinc finger)"/>
    <property type="match status" value="2"/>
</dbReference>
<evidence type="ECO:0000313" key="12">
    <source>
        <dbReference type="EMBL" id="KAL0277689.1"/>
    </source>
</evidence>
<dbReference type="GO" id="GO:0043161">
    <property type="term" value="P:proteasome-mediated ubiquitin-dependent protein catabolic process"/>
    <property type="evidence" value="ECO:0007669"/>
    <property type="project" value="TreeGrafter"/>
</dbReference>
<dbReference type="Pfam" id="PF21362">
    <property type="entry name" value="Sina_RING"/>
    <property type="match status" value="1"/>
</dbReference>
<dbReference type="AlphaFoldDB" id="A0AAW2I6B2"/>
<dbReference type="GO" id="GO:0008270">
    <property type="term" value="F:zinc ion binding"/>
    <property type="evidence" value="ECO:0007669"/>
    <property type="project" value="UniProtKB-KW"/>
</dbReference>
<evidence type="ECO:0000259" key="11">
    <source>
        <dbReference type="PROSITE" id="PS51081"/>
    </source>
</evidence>
<dbReference type="InterPro" id="IPR049548">
    <property type="entry name" value="Sina-like_RING"/>
</dbReference>
<dbReference type="EMBL" id="JARGDH010000002">
    <property type="protein sequence ID" value="KAL0277689.1"/>
    <property type="molecule type" value="Genomic_DNA"/>
</dbReference>
<comment type="catalytic activity">
    <reaction evidence="1 10">
        <text>S-ubiquitinyl-[E2 ubiquitin-conjugating enzyme]-L-cysteine + [acceptor protein]-L-lysine = [E2 ubiquitin-conjugating enzyme]-L-cysteine + N(6)-ubiquitinyl-[acceptor protein]-L-lysine.</text>
        <dbReference type="EC" id="2.3.2.27"/>
    </reaction>
</comment>
<dbReference type="GO" id="GO:0031624">
    <property type="term" value="F:ubiquitin conjugating enzyme binding"/>
    <property type="evidence" value="ECO:0007669"/>
    <property type="project" value="TreeGrafter"/>
</dbReference>
<protein>
    <recommendedName>
        <fullName evidence="10">E3 ubiquitin-protein ligase</fullName>
        <ecNumber evidence="10">2.3.2.27</ecNumber>
    </recommendedName>
</protein>
<dbReference type="InterPro" id="IPR004162">
    <property type="entry name" value="SINA-like_animal"/>
</dbReference>
<reference evidence="12" key="1">
    <citation type="journal article" date="2024" name="Gigascience">
        <title>Chromosome-level genome of the poultry shaft louse Menopon gallinae provides insight into the host-switching and adaptive evolution of parasitic lice.</title>
        <authorList>
            <person name="Xu Y."/>
            <person name="Ma L."/>
            <person name="Liu S."/>
            <person name="Liang Y."/>
            <person name="Liu Q."/>
            <person name="He Z."/>
            <person name="Tian L."/>
            <person name="Duan Y."/>
            <person name="Cai W."/>
            <person name="Li H."/>
            <person name="Song F."/>
        </authorList>
    </citation>
    <scope>NUCLEOTIDE SEQUENCE</scope>
    <source>
        <strain evidence="12">Cailab_2023a</strain>
    </source>
</reference>
<name>A0AAW2I6B2_9NEOP</name>
<gene>
    <name evidence="12" type="ORF">PYX00_004894</name>
</gene>
<keyword evidence="7 10" id="KW-0833">Ubl conjugation pathway</keyword>
<dbReference type="SUPFAM" id="SSF49599">
    <property type="entry name" value="TRAF domain-like"/>
    <property type="match status" value="1"/>
</dbReference>
<comment type="function">
    <text evidence="10">E3 ubiquitin-protein ligase that mediates ubiquitination and subsequent proteasomal degradation of target proteins. E3 ubiquitin ligases accept ubiquitin from an E2 ubiquitin-conjugating enzyme in the form of a thioester and then directly transfers the ubiquitin to targeted substrates.</text>
</comment>
<evidence type="ECO:0000256" key="10">
    <source>
        <dbReference type="RuleBase" id="RU201113"/>
    </source>
</evidence>
<evidence type="ECO:0000256" key="7">
    <source>
        <dbReference type="ARBA" id="ARBA00022786"/>
    </source>
</evidence>
<dbReference type="Pfam" id="PF03145">
    <property type="entry name" value="Sina_TRAF"/>
    <property type="match status" value="1"/>
</dbReference>
<keyword evidence="6 9" id="KW-0863">Zinc-finger</keyword>
<organism evidence="12">
    <name type="scientific">Menopon gallinae</name>
    <name type="common">poultry shaft louse</name>
    <dbReference type="NCBI Taxonomy" id="328185"/>
    <lineage>
        <taxon>Eukaryota</taxon>
        <taxon>Metazoa</taxon>
        <taxon>Ecdysozoa</taxon>
        <taxon>Arthropoda</taxon>
        <taxon>Hexapoda</taxon>
        <taxon>Insecta</taxon>
        <taxon>Pterygota</taxon>
        <taxon>Neoptera</taxon>
        <taxon>Paraneoptera</taxon>
        <taxon>Psocodea</taxon>
        <taxon>Troctomorpha</taxon>
        <taxon>Phthiraptera</taxon>
        <taxon>Amblycera</taxon>
        <taxon>Menoponidae</taxon>
        <taxon>Menopon</taxon>
    </lineage>
</organism>
<dbReference type="GO" id="GO:0061630">
    <property type="term" value="F:ubiquitin protein ligase activity"/>
    <property type="evidence" value="ECO:0007669"/>
    <property type="project" value="UniProtKB-EC"/>
</dbReference>